<reference evidence="3 4" key="2">
    <citation type="submission" date="2017-06" db="EMBL/GenBank/DDBJ databases">
        <authorList>
            <consortium name="Pathogen Informatics"/>
        </authorList>
    </citation>
    <scope>NUCLEOTIDE SEQUENCE [LARGE SCALE GENOMIC DNA]</scope>
    <source>
        <strain evidence="3 4">NCTC13833</strain>
    </source>
</reference>
<gene>
    <name evidence="2" type="ORF">GCM10007183_03230</name>
    <name evidence="3" type="ORF">SAMEA4412661_00061</name>
</gene>
<keyword evidence="1" id="KW-0812">Transmembrane</keyword>
<keyword evidence="1" id="KW-0472">Membrane</keyword>
<evidence type="ECO:0000313" key="4">
    <source>
        <dbReference type="Proteomes" id="UP000243706"/>
    </source>
</evidence>
<feature type="transmembrane region" description="Helical" evidence="1">
    <location>
        <begin position="155"/>
        <end position="173"/>
    </location>
</feature>
<reference evidence="2" key="4">
    <citation type="submission" date="2024-05" db="EMBL/GenBank/DDBJ databases">
        <authorList>
            <person name="Sun Q."/>
            <person name="Sedlacek I."/>
        </authorList>
    </citation>
    <scope>NUCLEOTIDE SEQUENCE</scope>
    <source>
        <strain evidence="2">CCM 4175</strain>
    </source>
</reference>
<dbReference type="RefSeq" id="WP_095115017.1">
    <property type="nucleotide sequence ID" value="NZ_BMCB01000002.1"/>
</dbReference>
<dbReference type="Proteomes" id="UP000652995">
    <property type="component" value="Unassembled WGS sequence"/>
</dbReference>
<feature type="transmembrane region" description="Helical" evidence="1">
    <location>
        <begin position="74"/>
        <end position="92"/>
    </location>
</feature>
<organism evidence="3 4">
    <name type="scientific">Staphylococcus muscae</name>
    <dbReference type="NCBI Taxonomy" id="1294"/>
    <lineage>
        <taxon>Bacteria</taxon>
        <taxon>Bacillati</taxon>
        <taxon>Bacillota</taxon>
        <taxon>Bacilli</taxon>
        <taxon>Bacillales</taxon>
        <taxon>Staphylococcaceae</taxon>
        <taxon>Staphylococcus</taxon>
    </lineage>
</organism>
<dbReference type="EMBL" id="BMCB01000002">
    <property type="protein sequence ID" value="GGA82376.1"/>
    <property type="molecule type" value="Genomic_DNA"/>
</dbReference>
<dbReference type="EMBL" id="LT906464">
    <property type="protein sequence ID" value="SNV98387.1"/>
    <property type="molecule type" value="Genomic_DNA"/>
</dbReference>
<protein>
    <submittedName>
        <fullName evidence="3">Uncharacterized protein</fullName>
    </submittedName>
</protein>
<keyword evidence="1" id="KW-1133">Transmembrane helix</keyword>
<evidence type="ECO:0000313" key="2">
    <source>
        <dbReference type="EMBL" id="GGA82376.1"/>
    </source>
</evidence>
<evidence type="ECO:0000313" key="5">
    <source>
        <dbReference type="Proteomes" id="UP000652995"/>
    </source>
</evidence>
<evidence type="ECO:0000313" key="3">
    <source>
        <dbReference type="EMBL" id="SNV98387.1"/>
    </source>
</evidence>
<evidence type="ECO:0000256" key="1">
    <source>
        <dbReference type="SAM" id="Phobius"/>
    </source>
</evidence>
<feature type="transmembrane region" description="Helical" evidence="1">
    <location>
        <begin position="6"/>
        <end position="24"/>
    </location>
</feature>
<dbReference type="KEGG" id="smus:C7J88_07470"/>
<sequence>MEQSLLIIQTITGVLSLLLAIKAINLNNQSNMNSNNNYINTGTHNQSYINNNINIVEEKHSNKIFQEKRRYIKYFHWIFMIAFFGTGLYTLFKMYPVFLQNINILDGGITLTNITKLLVYSLQNALLGSLLINIISGLILIITIIIKPYITKRKIPLSMIIVLTNSLIFIDLWNNKYYEEFVYNSSTNNFTNYLIVCFILIIMMIVLANNTILGIYLFDLNDYDGQLEDPLVRVTIILLTIVIFIFAKWIVFYNGLELIQEQLTNYFD</sequence>
<feature type="transmembrane region" description="Helical" evidence="1">
    <location>
        <begin position="125"/>
        <end position="146"/>
    </location>
</feature>
<dbReference type="Proteomes" id="UP000243706">
    <property type="component" value="Chromosome 1"/>
</dbReference>
<reference evidence="2" key="1">
    <citation type="journal article" date="2014" name="Int. J. Syst. Evol. Microbiol.">
        <title>Complete genome of a new Firmicutes species belonging to the dominant human colonic microbiota ('Ruminococcus bicirculans') reveals two chromosomes and a selective capacity to utilize plant glucans.</title>
        <authorList>
            <consortium name="NISC Comparative Sequencing Program"/>
            <person name="Wegmann U."/>
            <person name="Louis P."/>
            <person name="Goesmann A."/>
            <person name="Henrissat B."/>
            <person name="Duncan S.H."/>
            <person name="Flint H.J."/>
        </authorList>
    </citation>
    <scope>NUCLEOTIDE SEQUENCE</scope>
    <source>
        <strain evidence="2">CCM 4175</strain>
    </source>
</reference>
<accession>A0A240BRA9</accession>
<reference evidence="5" key="3">
    <citation type="journal article" date="2019" name="Int. J. Syst. Evol. Microbiol.">
        <title>The Global Catalogue of Microorganisms (GCM) 10K type strain sequencing project: providing services to taxonomists for standard genome sequencing and annotation.</title>
        <authorList>
            <consortium name="The Broad Institute Genomics Platform"/>
            <consortium name="The Broad Institute Genome Sequencing Center for Infectious Disease"/>
            <person name="Wu L."/>
            <person name="Ma J."/>
        </authorList>
    </citation>
    <scope>NUCLEOTIDE SEQUENCE [LARGE SCALE GENOMIC DNA]</scope>
    <source>
        <strain evidence="5">CCM 4175</strain>
    </source>
</reference>
<dbReference type="AlphaFoldDB" id="A0A240BRA9"/>
<feature type="transmembrane region" description="Helical" evidence="1">
    <location>
        <begin position="193"/>
        <end position="218"/>
    </location>
</feature>
<feature type="transmembrane region" description="Helical" evidence="1">
    <location>
        <begin position="230"/>
        <end position="251"/>
    </location>
</feature>
<proteinExistence type="predicted"/>
<keyword evidence="5" id="KW-1185">Reference proteome</keyword>
<name>A0A240BRA9_9STAP</name>